<dbReference type="PANTHER" id="PTHR32347:SF23">
    <property type="entry name" value="BLL5650 PROTEIN"/>
    <property type="match status" value="1"/>
</dbReference>
<dbReference type="SUPFAM" id="SSF111369">
    <property type="entry name" value="HlyD-like secretion proteins"/>
    <property type="match status" value="1"/>
</dbReference>
<dbReference type="PANTHER" id="PTHR32347">
    <property type="entry name" value="EFFLUX SYSTEM COMPONENT YKNX-RELATED"/>
    <property type="match status" value="1"/>
</dbReference>
<reference evidence="5" key="1">
    <citation type="submission" date="2019-08" db="EMBL/GenBank/DDBJ databases">
        <authorList>
            <person name="Kucharzyk K."/>
            <person name="Murdoch R.W."/>
            <person name="Higgins S."/>
            <person name="Loffler F."/>
        </authorList>
    </citation>
    <scope>NUCLEOTIDE SEQUENCE</scope>
</reference>
<dbReference type="AlphaFoldDB" id="A0A645F1X2"/>
<keyword evidence="2 3" id="KW-0175">Coiled coil</keyword>
<proteinExistence type="predicted"/>
<organism evidence="5">
    <name type="scientific">bioreactor metagenome</name>
    <dbReference type="NCBI Taxonomy" id="1076179"/>
    <lineage>
        <taxon>unclassified sequences</taxon>
        <taxon>metagenomes</taxon>
        <taxon>ecological metagenomes</taxon>
    </lineage>
</organism>
<evidence type="ECO:0000313" key="5">
    <source>
        <dbReference type="EMBL" id="MPN08281.1"/>
    </source>
</evidence>
<dbReference type="InterPro" id="IPR058636">
    <property type="entry name" value="Beta-barrel_YknX"/>
</dbReference>
<feature type="coiled-coil region" evidence="3">
    <location>
        <begin position="128"/>
        <end position="188"/>
    </location>
</feature>
<evidence type="ECO:0000256" key="2">
    <source>
        <dbReference type="ARBA" id="ARBA00023054"/>
    </source>
</evidence>
<comment type="subcellular location">
    <subcellularLocation>
        <location evidence="1">Cell envelope</location>
    </subcellularLocation>
</comment>
<dbReference type="EMBL" id="VSSQ01054308">
    <property type="protein sequence ID" value="MPN08281.1"/>
    <property type="molecule type" value="Genomic_DNA"/>
</dbReference>
<dbReference type="InterPro" id="IPR050465">
    <property type="entry name" value="UPF0194_transport"/>
</dbReference>
<sequence>MALAQAQQEELAAQQAYDDISQSTSSGSLAELNLAQAQYNYNVAYGNYWNRNSLQGSADAIALTRARLQILDNQIGDLEEKYNSMGESADTETGKAKVLETLSQARLDREDVQKLLNYYSSNPNSLDVQTLKAKLDVAKSALEDAQRVVARLKDGIDPDQLAAAQARLTTAQAAVNNAQVNLDSLQLKASMGGTIVDVNVLPGQQVSALQTLMAVANYSSWVVETDNLTETEIVNVTVGQKVKVILDALPNVELAGTVTHINDRFVETRGDVTYTVTITLDETDPHMRWGMTAAVYFE</sequence>
<protein>
    <recommendedName>
        <fullName evidence="4">YknX-like beta-barrel domain-containing protein</fullName>
    </recommendedName>
</protein>
<evidence type="ECO:0000259" key="4">
    <source>
        <dbReference type="Pfam" id="PF25990"/>
    </source>
</evidence>
<dbReference type="GO" id="GO:0030313">
    <property type="term" value="C:cell envelope"/>
    <property type="evidence" value="ECO:0007669"/>
    <property type="project" value="UniProtKB-SubCell"/>
</dbReference>
<feature type="domain" description="YknX-like beta-barrel" evidence="4">
    <location>
        <begin position="227"/>
        <end position="295"/>
    </location>
</feature>
<evidence type="ECO:0000256" key="3">
    <source>
        <dbReference type="SAM" id="Coils"/>
    </source>
</evidence>
<dbReference type="Gene3D" id="2.40.30.170">
    <property type="match status" value="1"/>
</dbReference>
<name>A0A645F1X2_9ZZZZ</name>
<dbReference type="Pfam" id="PF25990">
    <property type="entry name" value="Beta-barrel_YknX"/>
    <property type="match status" value="1"/>
</dbReference>
<accession>A0A645F1X2</accession>
<evidence type="ECO:0000256" key="1">
    <source>
        <dbReference type="ARBA" id="ARBA00004196"/>
    </source>
</evidence>
<gene>
    <name evidence="5" type="ORF">SDC9_155563</name>
</gene>
<comment type="caution">
    <text evidence="5">The sequence shown here is derived from an EMBL/GenBank/DDBJ whole genome shotgun (WGS) entry which is preliminary data.</text>
</comment>